<feature type="region of interest" description="Disordered" evidence="1">
    <location>
        <begin position="1376"/>
        <end position="1425"/>
    </location>
</feature>
<feature type="compositionally biased region" description="Basic residues" evidence="1">
    <location>
        <begin position="559"/>
        <end position="575"/>
    </location>
</feature>
<accession>A0A6L2NG36</accession>
<dbReference type="Pfam" id="PF13976">
    <property type="entry name" value="gag_pre-integrs"/>
    <property type="match status" value="1"/>
</dbReference>
<organism evidence="4">
    <name type="scientific">Tanacetum cinerariifolium</name>
    <name type="common">Dalmatian daisy</name>
    <name type="synonym">Chrysanthemum cinerariifolium</name>
    <dbReference type="NCBI Taxonomy" id="118510"/>
    <lineage>
        <taxon>Eukaryota</taxon>
        <taxon>Viridiplantae</taxon>
        <taxon>Streptophyta</taxon>
        <taxon>Embryophyta</taxon>
        <taxon>Tracheophyta</taxon>
        <taxon>Spermatophyta</taxon>
        <taxon>Magnoliopsida</taxon>
        <taxon>eudicotyledons</taxon>
        <taxon>Gunneridae</taxon>
        <taxon>Pentapetalae</taxon>
        <taxon>asterids</taxon>
        <taxon>campanulids</taxon>
        <taxon>Asterales</taxon>
        <taxon>Asteraceae</taxon>
        <taxon>Asteroideae</taxon>
        <taxon>Anthemideae</taxon>
        <taxon>Anthemidinae</taxon>
        <taxon>Tanacetum</taxon>
    </lineage>
</organism>
<dbReference type="Pfam" id="PF25597">
    <property type="entry name" value="SH3_retrovirus"/>
    <property type="match status" value="1"/>
</dbReference>
<feature type="compositionally biased region" description="Pro residues" evidence="1">
    <location>
        <begin position="500"/>
        <end position="531"/>
    </location>
</feature>
<dbReference type="InterPro" id="IPR057670">
    <property type="entry name" value="SH3_retrovirus"/>
</dbReference>
<feature type="domain" description="Retroviral polymerase SH3-like" evidence="3">
    <location>
        <begin position="1706"/>
        <end position="1752"/>
    </location>
</feature>
<dbReference type="PANTHER" id="PTHR11439">
    <property type="entry name" value="GAG-POL-RELATED RETROTRANSPOSON"/>
    <property type="match status" value="1"/>
</dbReference>
<dbReference type="PANTHER" id="PTHR11439:SF483">
    <property type="entry name" value="PEPTIDE SYNTHASE GLIP-LIKE, PUTATIVE (AFU_ORTHOLOGUE AFUA_3G12920)-RELATED"/>
    <property type="match status" value="1"/>
</dbReference>
<feature type="compositionally biased region" description="Polar residues" evidence="1">
    <location>
        <begin position="1376"/>
        <end position="1401"/>
    </location>
</feature>
<evidence type="ECO:0000256" key="1">
    <source>
        <dbReference type="SAM" id="MobiDB-lite"/>
    </source>
</evidence>
<feature type="domain" description="GAG-pre-integrase" evidence="2">
    <location>
        <begin position="1620"/>
        <end position="1664"/>
    </location>
</feature>
<evidence type="ECO:0000259" key="2">
    <source>
        <dbReference type="Pfam" id="PF13976"/>
    </source>
</evidence>
<name>A0A6L2NG36_TANCI</name>
<dbReference type="CDD" id="cd09272">
    <property type="entry name" value="RNase_HI_RT_Ty1"/>
    <property type="match status" value="1"/>
</dbReference>
<evidence type="ECO:0000259" key="3">
    <source>
        <dbReference type="Pfam" id="PF25597"/>
    </source>
</evidence>
<feature type="region of interest" description="Disordered" evidence="1">
    <location>
        <begin position="489"/>
        <end position="538"/>
    </location>
</feature>
<reference evidence="4" key="1">
    <citation type="journal article" date="2019" name="Sci. Rep.">
        <title>Draft genome of Tanacetum cinerariifolium, the natural source of mosquito coil.</title>
        <authorList>
            <person name="Yamashiro T."/>
            <person name="Shiraishi A."/>
            <person name="Satake H."/>
            <person name="Nakayama K."/>
        </authorList>
    </citation>
    <scope>NUCLEOTIDE SEQUENCE</scope>
</reference>
<gene>
    <name evidence="4" type="ORF">Tci_057186</name>
</gene>
<dbReference type="InterPro" id="IPR025724">
    <property type="entry name" value="GAG-pre-integrase_dom"/>
</dbReference>
<dbReference type="Pfam" id="PF14223">
    <property type="entry name" value="Retrotran_gag_2"/>
    <property type="match status" value="1"/>
</dbReference>
<sequence length="1950" mass="223033">MAEEDTSQPLPPSITLIKAPQMVSYVKLPILKKGEYIFWTMKMKQYLAHTDYALWEVILNGNSTIQMTKDEAGNEIELPPVTTHQILAKTRERKSKSTLLMAISDEHLARFHGIKDAKTLWATIKTKFGGNAESKKMQKNVLKYQFEFFSVSNSEGLDKGYDKFQRLLGLFEIHGAGVSTKDANQKFLRSLPSAWSNISLIMRNKPGIDNLDIDDLYNNLKVYEADNKGSSGSSLNSQNVAFISAESISSTNEFNAAYNVSTATCHSSQAQSSSSYADELMFIFFANQSSSPQLNNEDLEQIDQDNLEEMDFKWQVAMLSMRVKRFYKKTGRKLEFNGKELVGFDKTKVECFNCDIRGYFARDCISARNSGNRSRDVGNLGYIGRDNGKRPAKEEDEKALVFQNGLGMSILRGRKSVSGMNSSEKEMERGYYSAFTLVRNVDSPSKFLMYLRFLQVFINNQVDDLSSHTTGYTSPALTQKVFANMRRIEEEDEEDEVPVAPTPPSPIHPPLPPLQEPITTPPQAQPAPPSSPSQEQPADTYKIAQSLELLKLKRRVKKLEKKRRSKSSGLKRLRKVGTSQRMHPNRGRIEAIDADEEITLWIWRLKLIWVLSFRGGKMMIMLLSRKEYNKVQTLFKPDKDEEPTKKIVAEETLLQKSFKKLKAIKVSCSHSTQDTPTDDPKEMSKEDVKNMLEIVLVTEFKRSSDEDLHEGQSTKVQKFGYILQVIKKLKLKKLDDLLGDANLSKDKSGPELPPEFQKLGERRKLWHRSQLNKFSKHNVYSTKKIYRVKSVSVMKLHGYGHLEEIMVKRVDLQLCKFKEGRYPQWCSRFLRYIDTRPNDDALRKCILNGPYIPTTVVVQAVAVTNDSPAVLKHTTVETPMNMSPVNKAHFESEKEEMWEAIERLQQGESLNIQDIKTNLFWEFGKFTSHDGETMESYYIRFYKLMNEMIRNNLTVYDASQCSISSTTSARMVKERRKPKRVKDFAYHKEKMLSCKQAKKGVPLQAEQYDWLADTDEEIDEQELEAHYAIWQRFKRFLQQTHALILSHWKSNTCIVETDDSNAIPDSPDMCEDDIQNDQNDVESDDEHVVLANLISNLKLNVNENKKIQKQLKKANTILARELKECKTILAKTSKTLGESNSVRDRFLVALQNKQTEFEKYKDFNDRTIDYDKLERKLNETLRQLAQKDIEIKEGLKLKAYEISVVKEKHDELIKHSILTKSHYEGLVKQKTKDINIMIKRCLMPLALKIQNDSFIFVHEFKQEMHADLKYVESLENKIDEFESDKAEFSNMYDMILQERKSVETKFDKSLVVRQPNAQKIPKPSVLGKPAPFSDSLERKYFSKTKSVPKTNVSEGLSKAVTAQTLTQTAREANFRNTNPHVSNSTRVNHKTNVSRPQLRSNQMKDKVVPNNSQVKHKSTQVEDHHRIPSISNKIKSVTVCNDSLNSRTSNANAVCSTCGKCLVDSDHFAYVTKMLNDGNDRTKKPNVVPISTRKPKGHANKFVATPHRQKVASKSITQKPKSYYRMLYEKTSKAWKWWIEQQCPSGYKWVPKTKMQWFAPILGYGDLVQGNIIINRVYYVEGLNHNLFSVGQFCDADLEVAFWKSTCFIRDLQGNDLLIGLWHRRLSHLNFDYINLLSKKDIVIGLLKLKYVKDQLCSSCEVSKEKRSSFKSKVVPSSKGRLNFLHMDLCGPMRVASINRKKYILLKEKGDSCILVGYSTHSKGYRVYNKRTRMIVESIHIRFDEIKEMSETSIANDTSGLISKRQKVSDYDNSDPVPQLQNVSSSADAHVPSQQELDLLFSQSIGTPMATKPKLDADLSGNPVDQTDYRSKIRSLMYLTSSRPDIVQALSDADHAGCIDTHKSTSGGIQFLGDKLVSWMSKKQNCTAMSSAEAEYVALSASCAQVITEYQLADMYTKALPEDRFKYLVRRIGMICLTPVELEVSTKESA</sequence>
<evidence type="ECO:0000313" key="4">
    <source>
        <dbReference type="EMBL" id="GEU85208.1"/>
    </source>
</evidence>
<feature type="region of interest" description="Disordered" evidence="1">
    <location>
        <begin position="559"/>
        <end position="582"/>
    </location>
</feature>
<proteinExistence type="predicted"/>
<comment type="caution">
    <text evidence="4">The sequence shown here is derived from an EMBL/GenBank/DDBJ whole genome shotgun (WGS) entry which is preliminary data.</text>
</comment>
<dbReference type="EMBL" id="BKCJ010009060">
    <property type="protein sequence ID" value="GEU85208.1"/>
    <property type="molecule type" value="Genomic_DNA"/>
</dbReference>
<protein>
    <submittedName>
        <fullName evidence="4">Uncharacterized protein</fullName>
    </submittedName>
</protein>